<dbReference type="PANTHER" id="PTHR37953">
    <property type="entry name" value="UPF0127 PROTEIN MJ1496"/>
    <property type="match status" value="1"/>
</dbReference>
<gene>
    <name evidence="1" type="ORF">AMST5_01669</name>
</gene>
<evidence type="ECO:0000313" key="1">
    <source>
        <dbReference type="EMBL" id="CAJ0864385.1"/>
    </source>
</evidence>
<accession>A0AA48R9K4</accession>
<protein>
    <recommendedName>
        <fullName evidence="2">DUF192 domain-containing protein</fullName>
    </recommendedName>
</protein>
<sequence>MRLQRFTAAAKAAFFFVSVITACVLWSSPAVRAGEALQRLEFVTESGPHAFRVELADTPEERAKGLMFRRSMPQDQGMLFDFGDNVSIMMWMKNTYIPLDMVFITREGVVSKIVADTTPMSENVIAGGVVSAVVELNAGVAKQIGLKRGDEVRHAVFKR</sequence>
<reference evidence="1" key="1">
    <citation type="submission" date="2023-07" db="EMBL/GenBank/DDBJ databases">
        <authorList>
            <person name="Pelsma A.J. K."/>
        </authorList>
    </citation>
    <scope>NUCLEOTIDE SEQUENCE</scope>
</reference>
<proteinExistence type="predicted"/>
<organism evidence="1">
    <name type="scientific">freshwater sediment metagenome</name>
    <dbReference type="NCBI Taxonomy" id="556182"/>
    <lineage>
        <taxon>unclassified sequences</taxon>
        <taxon>metagenomes</taxon>
        <taxon>ecological metagenomes</taxon>
    </lineage>
</organism>
<dbReference type="InterPro" id="IPR003795">
    <property type="entry name" value="DUF192"/>
</dbReference>
<dbReference type="Pfam" id="PF02643">
    <property type="entry name" value="DUF192"/>
    <property type="match status" value="1"/>
</dbReference>
<evidence type="ECO:0008006" key="2">
    <source>
        <dbReference type="Google" id="ProtNLM"/>
    </source>
</evidence>
<name>A0AA48R9K4_9ZZZZ</name>
<dbReference type="PANTHER" id="PTHR37953:SF1">
    <property type="entry name" value="UPF0127 PROTEIN MJ1496"/>
    <property type="match status" value="1"/>
</dbReference>
<dbReference type="Gene3D" id="2.60.120.1140">
    <property type="entry name" value="Protein of unknown function DUF192"/>
    <property type="match status" value="1"/>
</dbReference>
<dbReference type="AlphaFoldDB" id="A0AA48R9K4"/>
<dbReference type="InterPro" id="IPR038695">
    <property type="entry name" value="Saro_0823-like_sf"/>
</dbReference>
<dbReference type="EMBL" id="OY288114">
    <property type="protein sequence ID" value="CAJ0864385.1"/>
    <property type="molecule type" value="Genomic_DNA"/>
</dbReference>
<dbReference type="PROSITE" id="PS51257">
    <property type="entry name" value="PROKAR_LIPOPROTEIN"/>
    <property type="match status" value="1"/>
</dbReference>